<name>A0A8H5BGB3_9AGAR</name>
<reference evidence="10 11" key="1">
    <citation type="journal article" date="2020" name="ISME J.">
        <title>Uncovering the hidden diversity of litter-decomposition mechanisms in mushroom-forming fungi.</title>
        <authorList>
            <person name="Floudas D."/>
            <person name="Bentzer J."/>
            <person name="Ahren D."/>
            <person name="Johansson T."/>
            <person name="Persson P."/>
            <person name="Tunlid A."/>
        </authorList>
    </citation>
    <scope>NUCLEOTIDE SEQUENCE [LARGE SCALE GENOMIC DNA]</scope>
    <source>
        <strain evidence="10 11">CBS 101986</strain>
    </source>
</reference>
<feature type="transmembrane region" description="Helical" evidence="8">
    <location>
        <begin position="185"/>
        <end position="205"/>
    </location>
</feature>
<feature type="region of interest" description="Disordered" evidence="7">
    <location>
        <begin position="1"/>
        <end position="24"/>
    </location>
</feature>
<evidence type="ECO:0000259" key="9">
    <source>
        <dbReference type="PROSITE" id="PS50850"/>
    </source>
</evidence>
<keyword evidence="5 8" id="KW-1133">Transmembrane helix</keyword>
<dbReference type="InterPro" id="IPR051788">
    <property type="entry name" value="MFS_Transporter"/>
</dbReference>
<dbReference type="InterPro" id="IPR036259">
    <property type="entry name" value="MFS_trans_sf"/>
</dbReference>
<feature type="transmembrane region" description="Helical" evidence="8">
    <location>
        <begin position="420"/>
        <end position="439"/>
    </location>
</feature>
<feature type="domain" description="Major facilitator superfamily (MFS) profile" evidence="9">
    <location>
        <begin position="58"/>
        <end position="443"/>
    </location>
</feature>
<dbReference type="EMBL" id="JAACJJ010000028">
    <property type="protein sequence ID" value="KAF5322629.1"/>
    <property type="molecule type" value="Genomic_DNA"/>
</dbReference>
<keyword evidence="3" id="KW-0813">Transport</keyword>
<comment type="similarity">
    <text evidence="2">Belongs to the major facilitator superfamily.</text>
</comment>
<feature type="transmembrane region" description="Helical" evidence="8">
    <location>
        <begin position="124"/>
        <end position="142"/>
    </location>
</feature>
<feature type="transmembrane region" description="Helical" evidence="8">
    <location>
        <begin position="148"/>
        <end position="173"/>
    </location>
</feature>
<dbReference type="Pfam" id="PF07690">
    <property type="entry name" value="MFS_1"/>
    <property type="match status" value="1"/>
</dbReference>
<evidence type="ECO:0000313" key="10">
    <source>
        <dbReference type="EMBL" id="KAF5322629.1"/>
    </source>
</evidence>
<dbReference type="PROSITE" id="PS50850">
    <property type="entry name" value="MFS"/>
    <property type="match status" value="1"/>
</dbReference>
<feature type="transmembrane region" description="Helical" evidence="8">
    <location>
        <begin position="211"/>
        <end position="232"/>
    </location>
</feature>
<feature type="transmembrane region" description="Helical" evidence="8">
    <location>
        <begin position="53"/>
        <end position="72"/>
    </location>
</feature>
<gene>
    <name evidence="10" type="ORF">D9619_002070</name>
</gene>
<dbReference type="SUPFAM" id="SSF103473">
    <property type="entry name" value="MFS general substrate transporter"/>
    <property type="match status" value="1"/>
</dbReference>
<dbReference type="AlphaFoldDB" id="A0A8H5BGB3"/>
<protein>
    <recommendedName>
        <fullName evidence="9">Major facilitator superfamily (MFS) profile domain-containing protein</fullName>
    </recommendedName>
</protein>
<keyword evidence="11" id="KW-1185">Reference proteome</keyword>
<dbReference type="GO" id="GO:0012505">
    <property type="term" value="C:endomembrane system"/>
    <property type="evidence" value="ECO:0007669"/>
    <property type="project" value="UniProtKB-SubCell"/>
</dbReference>
<feature type="transmembrane region" description="Helical" evidence="8">
    <location>
        <begin position="266"/>
        <end position="289"/>
    </location>
</feature>
<evidence type="ECO:0000256" key="2">
    <source>
        <dbReference type="ARBA" id="ARBA00008335"/>
    </source>
</evidence>
<dbReference type="PANTHER" id="PTHR23514:SF3">
    <property type="entry name" value="BYPASS OF STOP CODON PROTEIN 6"/>
    <property type="match status" value="1"/>
</dbReference>
<comment type="subcellular location">
    <subcellularLocation>
        <location evidence="1">Endomembrane system</location>
        <topology evidence="1">Multi-pass membrane protein</topology>
    </subcellularLocation>
</comment>
<evidence type="ECO:0000256" key="4">
    <source>
        <dbReference type="ARBA" id="ARBA00022692"/>
    </source>
</evidence>
<dbReference type="GO" id="GO:0022857">
    <property type="term" value="F:transmembrane transporter activity"/>
    <property type="evidence" value="ECO:0007669"/>
    <property type="project" value="InterPro"/>
</dbReference>
<keyword evidence="4 8" id="KW-0812">Transmembrane</keyword>
<evidence type="ECO:0000256" key="3">
    <source>
        <dbReference type="ARBA" id="ARBA00022448"/>
    </source>
</evidence>
<feature type="transmembrane region" description="Helical" evidence="8">
    <location>
        <begin position="92"/>
        <end position="112"/>
    </location>
</feature>
<sequence>MDSSSSTKYDEELELSDSPRAGLLGGPDSTSKFHDGDNHASSRLTPLTSKQKAVSFMQFCSLCWALFLLGWIDGSTGPLLLRIQKVYDVGFASLTWIFVLSCGGIVFGALVNMPLIDKYGFGKMLLVSSVLWMVSFCMQSLALPYPLFVLSFAISGMGTALADSLANGFVALLQRDGDKKMGLLHAAYGAGALVAPLSATHFAQVPSWSHHYLISLALGIANCLALTLVFQLKDQDTNLVRGGEVIPDKIDTAEGNKYSQLFRLKALHLLTLFFVIYIGVEVTIGGWIVTFMTVERGGGPSSGYVASGYWGGLTAGRLLLIWVTERLGKSHALYVYISITIVLQFVVWLIPSFITGAIAVSLIGVFLGPMYPVAISYTPLILPRSLVNGAIGWITAVGATGSALLPFLTGQIANKYGIGIMQPFLVVMMVIMLGCWALVPKAAPATDVDEDQ</sequence>
<feature type="transmembrane region" description="Helical" evidence="8">
    <location>
        <begin position="301"/>
        <end position="320"/>
    </location>
</feature>
<dbReference type="Gene3D" id="1.20.1250.20">
    <property type="entry name" value="MFS general substrate transporter like domains"/>
    <property type="match status" value="2"/>
</dbReference>
<evidence type="ECO:0000313" key="11">
    <source>
        <dbReference type="Proteomes" id="UP000567179"/>
    </source>
</evidence>
<dbReference type="InterPro" id="IPR020846">
    <property type="entry name" value="MFS_dom"/>
</dbReference>
<evidence type="ECO:0000256" key="8">
    <source>
        <dbReference type="SAM" id="Phobius"/>
    </source>
</evidence>
<keyword evidence="6 8" id="KW-0472">Membrane</keyword>
<feature type="transmembrane region" description="Helical" evidence="8">
    <location>
        <begin position="332"/>
        <end position="350"/>
    </location>
</feature>
<dbReference type="InterPro" id="IPR011701">
    <property type="entry name" value="MFS"/>
</dbReference>
<dbReference type="GO" id="GO:0016020">
    <property type="term" value="C:membrane"/>
    <property type="evidence" value="ECO:0007669"/>
    <property type="project" value="TreeGrafter"/>
</dbReference>
<dbReference type="FunFam" id="1.20.1250.20:FF:000286">
    <property type="entry name" value="MFS efflux transporter"/>
    <property type="match status" value="1"/>
</dbReference>
<evidence type="ECO:0000256" key="7">
    <source>
        <dbReference type="SAM" id="MobiDB-lite"/>
    </source>
</evidence>
<feature type="transmembrane region" description="Helical" evidence="8">
    <location>
        <begin position="356"/>
        <end position="374"/>
    </location>
</feature>
<feature type="transmembrane region" description="Helical" evidence="8">
    <location>
        <begin position="386"/>
        <end position="408"/>
    </location>
</feature>
<dbReference type="OrthoDB" id="413079at2759"/>
<proteinExistence type="inferred from homology"/>
<evidence type="ECO:0000256" key="5">
    <source>
        <dbReference type="ARBA" id="ARBA00022989"/>
    </source>
</evidence>
<dbReference type="PANTHER" id="PTHR23514">
    <property type="entry name" value="BYPASS OF STOP CODON PROTEIN 6"/>
    <property type="match status" value="1"/>
</dbReference>
<dbReference type="Proteomes" id="UP000567179">
    <property type="component" value="Unassembled WGS sequence"/>
</dbReference>
<organism evidence="10 11">
    <name type="scientific">Psilocybe cf. subviscida</name>
    <dbReference type="NCBI Taxonomy" id="2480587"/>
    <lineage>
        <taxon>Eukaryota</taxon>
        <taxon>Fungi</taxon>
        <taxon>Dikarya</taxon>
        <taxon>Basidiomycota</taxon>
        <taxon>Agaricomycotina</taxon>
        <taxon>Agaricomycetes</taxon>
        <taxon>Agaricomycetidae</taxon>
        <taxon>Agaricales</taxon>
        <taxon>Agaricineae</taxon>
        <taxon>Strophariaceae</taxon>
        <taxon>Psilocybe</taxon>
    </lineage>
</organism>
<accession>A0A8H5BGB3</accession>
<evidence type="ECO:0000256" key="6">
    <source>
        <dbReference type="ARBA" id="ARBA00023136"/>
    </source>
</evidence>
<comment type="caution">
    <text evidence="10">The sequence shown here is derived from an EMBL/GenBank/DDBJ whole genome shotgun (WGS) entry which is preliminary data.</text>
</comment>
<evidence type="ECO:0000256" key="1">
    <source>
        <dbReference type="ARBA" id="ARBA00004127"/>
    </source>
</evidence>